<dbReference type="Pfam" id="PF24534">
    <property type="entry name" value="HMA_PCA1"/>
    <property type="match status" value="1"/>
</dbReference>
<feature type="region of interest" description="Disordered" evidence="8">
    <location>
        <begin position="148"/>
        <end position="180"/>
    </location>
</feature>
<feature type="domain" description="PCA1 HMA heavy metal-associated" evidence="10">
    <location>
        <begin position="417"/>
        <end position="479"/>
    </location>
</feature>
<evidence type="ECO:0000256" key="2">
    <source>
        <dbReference type="ARBA" id="ARBA00022692"/>
    </source>
</evidence>
<dbReference type="InterPro" id="IPR056236">
    <property type="entry name" value="HMA_PCA1"/>
</dbReference>
<dbReference type="PRINTS" id="PR00943">
    <property type="entry name" value="CUATPASE"/>
</dbReference>
<dbReference type="SFLD" id="SFLDF00027">
    <property type="entry name" value="p-type_atpase"/>
    <property type="match status" value="1"/>
</dbReference>
<comment type="subcellular location">
    <subcellularLocation>
        <location evidence="1 7">Membrane</location>
    </subcellularLocation>
</comment>
<dbReference type="SUPFAM" id="SSF81653">
    <property type="entry name" value="Calcium ATPase, transduction domain A"/>
    <property type="match status" value="1"/>
</dbReference>
<dbReference type="PANTHER" id="PTHR46594">
    <property type="entry name" value="P-TYPE CATION-TRANSPORTING ATPASE"/>
    <property type="match status" value="1"/>
</dbReference>
<dbReference type="NCBIfam" id="TIGR01494">
    <property type="entry name" value="ATPase_P-type"/>
    <property type="match status" value="2"/>
</dbReference>
<feature type="transmembrane region" description="Helical" evidence="7">
    <location>
        <begin position="777"/>
        <end position="808"/>
    </location>
</feature>
<dbReference type="OrthoDB" id="432719at2759"/>
<proteinExistence type="inferred from homology"/>
<dbReference type="PRINTS" id="PR00119">
    <property type="entry name" value="CATATPASE"/>
</dbReference>
<dbReference type="GO" id="GO:0019829">
    <property type="term" value="F:ATPase-coupled monoatomic cation transmembrane transporter activity"/>
    <property type="evidence" value="ECO:0007669"/>
    <property type="project" value="InterPro"/>
</dbReference>
<keyword evidence="7" id="KW-0067">ATP-binding</keyword>
<dbReference type="Gene3D" id="2.70.150.10">
    <property type="entry name" value="Calcium-transporting ATPase, cytoplasmic transduction domain A"/>
    <property type="match status" value="1"/>
</dbReference>
<dbReference type="Pfam" id="PF00122">
    <property type="entry name" value="E1-E2_ATPase"/>
    <property type="match status" value="1"/>
</dbReference>
<dbReference type="InterPro" id="IPR018303">
    <property type="entry name" value="ATPase_P-typ_P_site"/>
</dbReference>
<evidence type="ECO:0000313" key="12">
    <source>
        <dbReference type="Proteomes" id="UP000813824"/>
    </source>
</evidence>
<dbReference type="InterPro" id="IPR001757">
    <property type="entry name" value="P_typ_ATPase"/>
</dbReference>
<keyword evidence="6 7" id="KW-0472">Membrane</keyword>
<dbReference type="GO" id="GO:0016020">
    <property type="term" value="C:membrane"/>
    <property type="evidence" value="ECO:0007669"/>
    <property type="project" value="UniProtKB-SubCell"/>
</dbReference>
<evidence type="ECO:0000256" key="1">
    <source>
        <dbReference type="ARBA" id="ARBA00004370"/>
    </source>
</evidence>
<dbReference type="NCBIfam" id="TIGR01525">
    <property type="entry name" value="ATPase-IB_hvy"/>
    <property type="match status" value="1"/>
</dbReference>
<name>A0A8K0XQN9_9AGAR</name>
<feature type="transmembrane region" description="Helical" evidence="7">
    <location>
        <begin position="1121"/>
        <end position="1143"/>
    </location>
</feature>
<dbReference type="SFLD" id="SFLDG00002">
    <property type="entry name" value="C1.7:_P-type_atpase_like"/>
    <property type="match status" value="1"/>
</dbReference>
<feature type="transmembrane region" description="Helical" evidence="7">
    <location>
        <begin position="743"/>
        <end position="765"/>
    </location>
</feature>
<keyword evidence="3 7" id="KW-0479">Metal-binding</keyword>
<dbReference type="CDD" id="cd00371">
    <property type="entry name" value="HMA"/>
    <property type="match status" value="1"/>
</dbReference>
<evidence type="ECO:0000313" key="11">
    <source>
        <dbReference type="EMBL" id="KAH8101622.1"/>
    </source>
</evidence>
<reference evidence="11" key="1">
    <citation type="journal article" date="2021" name="New Phytol.">
        <title>Evolutionary innovations through gain and loss of genes in the ectomycorrhizal Boletales.</title>
        <authorList>
            <person name="Wu G."/>
            <person name="Miyauchi S."/>
            <person name="Morin E."/>
            <person name="Kuo A."/>
            <person name="Drula E."/>
            <person name="Varga T."/>
            <person name="Kohler A."/>
            <person name="Feng B."/>
            <person name="Cao Y."/>
            <person name="Lipzen A."/>
            <person name="Daum C."/>
            <person name="Hundley H."/>
            <person name="Pangilinan J."/>
            <person name="Johnson J."/>
            <person name="Barry K."/>
            <person name="LaButti K."/>
            <person name="Ng V."/>
            <person name="Ahrendt S."/>
            <person name="Min B."/>
            <person name="Choi I.G."/>
            <person name="Park H."/>
            <person name="Plett J.M."/>
            <person name="Magnuson J."/>
            <person name="Spatafora J.W."/>
            <person name="Nagy L.G."/>
            <person name="Henrissat B."/>
            <person name="Grigoriev I.V."/>
            <person name="Yang Z.L."/>
            <person name="Xu J."/>
            <person name="Martin F.M."/>
        </authorList>
    </citation>
    <scope>NUCLEOTIDE SEQUENCE</scope>
    <source>
        <strain evidence="11">KKN 215</strain>
    </source>
</reference>
<dbReference type="GO" id="GO:0046872">
    <property type="term" value="F:metal ion binding"/>
    <property type="evidence" value="ECO:0007669"/>
    <property type="project" value="UniProtKB-KW"/>
</dbReference>
<dbReference type="EMBL" id="JAEVFJ010000012">
    <property type="protein sequence ID" value="KAH8101622.1"/>
    <property type="molecule type" value="Genomic_DNA"/>
</dbReference>
<dbReference type="SUPFAM" id="SSF56784">
    <property type="entry name" value="HAD-like"/>
    <property type="match status" value="1"/>
</dbReference>
<feature type="transmembrane region" description="Helical" evidence="7">
    <location>
        <begin position="556"/>
        <end position="580"/>
    </location>
</feature>
<evidence type="ECO:0000259" key="9">
    <source>
        <dbReference type="Pfam" id="PF00122"/>
    </source>
</evidence>
<dbReference type="InterPro" id="IPR059000">
    <property type="entry name" value="ATPase_P-type_domA"/>
</dbReference>
<accession>A0A8K0XQN9</accession>
<dbReference type="InterPro" id="IPR006121">
    <property type="entry name" value="HMA_dom"/>
</dbReference>
<feature type="transmembrane region" description="Helical" evidence="7">
    <location>
        <begin position="592"/>
        <end position="613"/>
    </location>
</feature>
<dbReference type="GO" id="GO:0005524">
    <property type="term" value="F:ATP binding"/>
    <property type="evidence" value="ECO:0007669"/>
    <property type="project" value="UniProtKB-UniRule"/>
</dbReference>
<dbReference type="Gene3D" id="3.30.70.100">
    <property type="match status" value="1"/>
</dbReference>
<evidence type="ECO:0000256" key="6">
    <source>
        <dbReference type="ARBA" id="ARBA00023136"/>
    </source>
</evidence>
<dbReference type="InterPro" id="IPR036412">
    <property type="entry name" value="HAD-like_sf"/>
</dbReference>
<keyword evidence="12" id="KW-1185">Reference proteome</keyword>
<dbReference type="InterPro" id="IPR023214">
    <property type="entry name" value="HAD_sf"/>
</dbReference>
<keyword evidence="2 7" id="KW-0812">Transmembrane</keyword>
<dbReference type="InterPro" id="IPR027256">
    <property type="entry name" value="P-typ_ATPase_IB"/>
</dbReference>
<dbReference type="InterPro" id="IPR036163">
    <property type="entry name" value="HMA_dom_sf"/>
</dbReference>
<keyword evidence="5 7" id="KW-1133">Transmembrane helix</keyword>
<evidence type="ECO:0000256" key="3">
    <source>
        <dbReference type="ARBA" id="ARBA00022723"/>
    </source>
</evidence>
<dbReference type="InterPro" id="IPR044492">
    <property type="entry name" value="P_typ_ATPase_HD_dom"/>
</dbReference>
<feature type="transmembrane region" description="Helical" evidence="7">
    <location>
        <begin position="1093"/>
        <end position="1115"/>
    </location>
</feature>
<dbReference type="SUPFAM" id="SSF55008">
    <property type="entry name" value="HMA, heavy metal-associated domain"/>
    <property type="match status" value="1"/>
</dbReference>
<evidence type="ECO:0000256" key="4">
    <source>
        <dbReference type="ARBA" id="ARBA00022967"/>
    </source>
</evidence>
<evidence type="ECO:0000256" key="5">
    <source>
        <dbReference type="ARBA" id="ARBA00022989"/>
    </source>
</evidence>
<comment type="caution">
    <text evidence="11">The sequence shown here is derived from an EMBL/GenBank/DDBJ whole genome shotgun (WGS) entry which is preliminary data.</text>
</comment>
<dbReference type="NCBIfam" id="TIGR01511">
    <property type="entry name" value="ATPase-IB1_Cu"/>
    <property type="match status" value="1"/>
</dbReference>
<gene>
    <name evidence="11" type="ORF">BXZ70DRAFT_934182</name>
</gene>
<dbReference type="AlphaFoldDB" id="A0A8K0XQN9"/>
<dbReference type="Gene3D" id="3.40.1110.10">
    <property type="entry name" value="Calcium-transporting ATPase, cytoplasmic domain N"/>
    <property type="match status" value="1"/>
</dbReference>
<dbReference type="InterPro" id="IPR008250">
    <property type="entry name" value="ATPase_P-typ_transduc_dom_A_sf"/>
</dbReference>
<keyword evidence="4" id="KW-1278">Translocase</keyword>
<feature type="domain" description="P-type ATPase A" evidence="9">
    <location>
        <begin position="626"/>
        <end position="726"/>
    </location>
</feature>
<comment type="similarity">
    <text evidence="7">Belongs to the cation transport ATPase (P-type) (TC 3.A.3) family. Type IB subfamily.</text>
</comment>
<dbReference type="Pfam" id="PF00702">
    <property type="entry name" value="Hydrolase"/>
    <property type="match status" value="1"/>
</dbReference>
<organism evidence="11 12">
    <name type="scientific">Cristinia sonorae</name>
    <dbReference type="NCBI Taxonomy" id="1940300"/>
    <lineage>
        <taxon>Eukaryota</taxon>
        <taxon>Fungi</taxon>
        <taxon>Dikarya</taxon>
        <taxon>Basidiomycota</taxon>
        <taxon>Agaricomycotina</taxon>
        <taxon>Agaricomycetes</taxon>
        <taxon>Agaricomycetidae</taxon>
        <taxon>Agaricales</taxon>
        <taxon>Pleurotineae</taxon>
        <taxon>Stephanosporaceae</taxon>
        <taxon>Cristinia</taxon>
    </lineage>
</organism>
<dbReference type="SFLD" id="SFLDS00003">
    <property type="entry name" value="Haloacid_Dehalogenase"/>
    <property type="match status" value="1"/>
</dbReference>
<dbReference type="PROSITE" id="PS00154">
    <property type="entry name" value="ATPASE_E1_E2"/>
    <property type="match status" value="1"/>
</dbReference>
<dbReference type="Gene3D" id="3.40.50.1000">
    <property type="entry name" value="HAD superfamily/HAD-like"/>
    <property type="match status" value="1"/>
</dbReference>
<dbReference type="GO" id="GO:0016887">
    <property type="term" value="F:ATP hydrolysis activity"/>
    <property type="evidence" value="ECO:0007669"/>
    <property type="project" value="InterPro"/>
</dbReference>
<dbReference type="FunFam" id="2.70.150.10:FF:000002">
    <property type="entry name" value="Copper-transporting ATPase 1, putative"/>
    <property type="match status" value="1"/>
</dbReference>
<evidence type="ECO:0000259" key="10">
    <source>
        <dbReference type="Pfam" id="PF24534"/>
    </source>
</evidence>
<evidence type="ECO:0000256" key="7">
    <source>
        <dbReference type="RuleBase" id="RU362081"/>
    </source>
</evidence>
<dbReference type="PANTHER" id="PTHR46594:SF4">
    <property type="entry name" value="P-TYPE CATION-TRANSPORTING ATPASE"/>
    <property type="match status" value="1"/>
</dbReference>
<dbReference type="Proteomes" id="UP000813824">
    <property type="component" value="Unassembled WGS sequence"/>
</dbReference>
<sequence length="1152" mass="121364">MAEENKNEEVSCCTRGDCCCDETCVDQLATAMCADDDNHIHQDGDDKTSAKVTCDEKGGDEKLRSEDKFTEIPVSEDIDDSCAKGCCSSLPKEPKARSKIPKPACGGHQSIARRKMETLASFGCICKAMIERGLQSCCSTKITQAGQSPRSFGARRRSSGSIHKGTTPRASSCGGDEANSKQSHVAKASSKVSVVSSSCSSGCCGGKKDDLVEARGGKPTQSSVSLAGLRKRNFKASNASSDCRDSCCGGESSKPAKGADEGDSCCGDPCCNEKGDAGTEANAREGCCEGDSPSASRTSLARSCQDSCCGDATEAVQTTRRQTAVSLGDAVIELAEDQSSLSHAVLLIEGMTCTGCEVKLIRVLQALPKASNPEVSIILGRAEFDYAGHPEELKALISIVEQRTGFSAKEVGPTTKRILDLTISPNLMEKLMTTPLPNGVYDVAKLSKHVARVTYDPHTVGARSVLGSFDDFSVSLAPEPRDPVVTAGINHVRALLVRTIISAILTIPVLIMTWAPLPDHRREYSIASLVLATIVQFGIAGHFYSRAFKSLIFSRVVEIDLLIVLSTSAAYIYSVVAFAFDMAGKPLEQEQFFETSTLLVTLILVGQLISAFARHRAVEAISLRSLQQNTALVVQFNGREEEIDGRLLHLGDTIKVGPDSSIITDGIVTQGQSEVDESMMTGESMPVSKRQGSIVVAGTVNGPSTLHIKITRLPGDNTISDIASMVDSARFSRAKVQATVDTVCGYFVPCVLLITGIVFCIWVGIGLGKRHDDSGKAVITALTYAIAVLAISCPCAIGLAVPMVILVASGVAAKKMSLVFKSATTIEEARKVSHVVFDKTGTLTTGKLAVITYQEFEVEGLPVGIGPSSVILGLVESSKHPVARAVASHLKTNGAIVSKDLKGVEMVTGSGIRASLAGSPLLGGNPRWLSLETHPDVSVMLNDGLTTFCVSFNGHLLAAFSLADILRPEAHAVVATLRAQNIEISLLSGDHSVAVNRVASGLGIPPDHVRSGCLPQDKQAYIKELTNAGQRVLFCGDGTNDAIALAQASIGVHMSSDAGGIAAASAADVVLLHPSLTGITSLLSLSQSVYRRIVFNFAWSFVYNLVAMLFASGAFVNVRVAPAYAGLGEMVSVLPVVVGALSIKWIGGAGKE</sequence>
<keyword evidence="7" id="KW-0547">Nucleotide-binding</keyword>
<evidence type="ECO:0000256" key="8">
    <source>
        <dbReference type="SAM" id="MobiDB-lite"/>
    </source>
</evidence>
<protein>
    <submittedName>
        <fullName evidence="11">Heavy metal translocatin</fullName>
    </submittedName>
</protein>
<feature type="transmembrane region" description="Helical" evidence="7">
    <location>
        <begin position="495"/>
        <end position="514"/>
    </location>
</feature>
<feature type="transmembrane region" description="Helical" evidence="7">
    <location>
        <begin position="526"/>
        <end position="544"/>
    </location>
</feature>
<dbReference type="InterPro" id="IPR023299">
    <property type="entry name" value="ATPase_P-typ_cyto_dom_N"/>
</dbReference>